<proteinExistence type="predicted"/>
<dbReference type="AlphaFoldDB" id="A0A087HLW1"/>
<dbReference type="eggNOG" id="KOG2073">
    <property type="taxonomic scope" value="Eukaryota"/>
</dbReference>
<feature type="non-terminal residue" evidence="1">
    <location>
        <position position="1"/>
    </location>
</feature>
<evidence type="ECO:0000313" key="1">
    <source>
        <dbReference type="EMBL" id="KFK43113.1"/>
    </source>
</evidence>
<dbReference type="Gramene" id="KFK43113">
    <property type="protein sequence ID" value="KFK43113"/>
    <property type="gene ID" value="AALP_AA1G081800"/>
</dbReference>
<keyword evidence="2" id="KW-1185">Reference proteome</keyword>
<accession>A0A087HLW1</accession>
<reference evidence="2" key="1">
    <citation type="journal article" date="2015" name="Nat. Plants">
        <title>Genome expansion of Arabis alpina linked with retrotransposition and reduced symmetric DNA methylation.</title>
        <authorList>
            <person name="Willing E.M."/>
            <person name="Rawat V."/>
            <person name="Mandakova T."/>
            <person name="Maumus F."/>
            <person name="James G.V."/>
            <person name="Nordstroem K.J."/>
            <person name="Becker C."/>
            <person name="Warthmann N."/>
            <person name="Chica C."/>
            <person name="Szarzynska B."/>
            <person name="Zytnicki M."/>
            <person name="Albani M.C."/>
            <person name="Kiefer C."/>
            <person name="Bergonzi S."/>
            <person name="Castaings L."/>
            <person name="Mateos J.L."/>
            <person name="Berns M.C."/>
            <person name="Bujdoso N."/>
            <person name="Piofczyk T."/>
            <person name="de Lorenzo L."/>
            <person name="Barrero-Sicilia C."/>
            <person name="Mateos I."/>
            <person name="Piednoel M."/>
            <person name="Hagmann J."/>
            <person name="Chen-Min-Tao R."/>
            <person name="Iglesias-Fernandez R."/>
            <person name="Schuster S.C."/>
            <person name="Alonso-Blanco C."/>
            <person name="Roudier F."/>
            <person name="Carbonero P."/>
            <person name="Paz-Ares J."/>
            <person name="Davis S.J."/>
            <person name="Pecinka A."/>
            <person name="Quesneville H."/>
            <person name="Colot V."/>
            <person name="Lysak M.A."/>
            <person name="Weigel D."/>
            <person name="Coupland G."/>
            <person name="Schneeberger K."/>
        </authorList>
    </citation>
    <scope>NUCLEOTIDE SEQUENCE [LARGE SCALE GENOMIC DNA]</scope>
    <source>
        <strain evidence="2">cv. Pajares</strain>
    </source>
</reference>
<dbReference type="OrthoDB" id="1746985at2759"/>
<gene>
    <name evidence="1" type="ordered locus">AALP_Aa1g081800</name>
</gene>
<dbReference type="Proteomes" id="UP000029120">
    <property type="component" value="Chromosome 1"/>
</dbReference>
<organism evidence="1 2">
    <name type="scientific">Arabis alpina</name>
    <name type="common">Alpine rock-cress</name>
    <dbReference type="NCBI Taxonomy" id="50452"/>
    <lineage>
        <taxon>Eukaryota</taxon>
        <taxon>Viridiplantae</taxon>
        <taxon>Streptophyta</taxon>
        <taxon>Embryophyta</taxon>
        <taxon>Tracheophyta</taxon>
        <taxon>Spermatophyta</taxon>
        <taxon>Magnoliopsida</taxon>
        <taxon>eudicotyledons</taxon>
        <taxon>Gunneridae</taxon>
        <taxon>Pentapetalae</taxon>
        <taxon>rosids</taxon>
        <taxon>malvids</taxon>
        <taxon>Brassicales</taxon>
        <taxon>Brassicaceae</taxon>
        <taxon>Arabideae</taxon>
        <taxon>Arabis</taxon>
    </lineage>
</organism>
<protein>
    <submittedName>
        <fullName evidence="1">Uncharacterized protein</fullName>
    </submittedName>
</protein>
<dbReference type="EMBL" id="CM002869">
    <property type="protein sequence ID" value="KFK43113.1"/>
    <property type="molecule type" value="Genomic_DNA"/>
</dbReference>
<evidence type="ECO:0000313" key="2">
    <source>
        <dbReference type="Proteomes" id="UP000029120"/>
    </source>
</evidence>
<sequence length="45" mass="5178">IVGEAGAMKRNMEMIEDEKAEESSGVKEFNDNNYWKVDQEVEVLD</sequence>
<name>A0A087HLW1_ARAAL</name>